<comment type="caution">
    <text evidence="1">The sequence shown here is derived from an EMBL/GenBank/DDBJ whole genome shotgun (WGS) entry which is preliminary data.</text>
</comment>
<reference evidence="1" key="1">
    <citation type="submission" date="2020-05" db="EMBL/GenBank/DDBJ databases">
        <authorList>
            <person name="Petersen J."/>
            <person name="Sayavedra L."/>
        </authorList>
    </citation>
    <scope>NUCLEOTIDE SEQUENCE</scope>
    <source>
        <strain evidence="1">B azoricus SOX Menez Gwen</strain>
    </source>
</reference>
<protein>
    <submittedName>
        <fullName evidence="1">Uncharacterized protein</fullName>
    </submittedName>
</protein>
<sequence length="388" mass="44549">MKLFFGLNHCTSWGLCVFLFLFLDWGLIFLKFLIFKRVSFKILLIYRNIMCNSFIAQNFRTFKKIKIEKLAKVNLFLGKNSVGKTALLEAFYVYLHENKAEAIHKLLLKKEEHLSSKEDLASVIRHLFHGHKLSSPGESGILFSLVEREKAVNSKAVTIATGIKDDSNEFLIIGKDAEKQEYPLTRDFRSFGHRARIFEESNHKSNLKFVYSTGIGNADIAELWDNIAFESKQDSVIKALKIIEKELSDVAFIDAKYRRGRVAIAKVSGEKVPFKSMGDGINRILYIILNMVNAQDGYLLIDEFENGLHYSVQKQVWEVIFTLAESLNVQVFATTHSSDCIQAFGSQWKDDEEKATLHRIDYKDKQHSVMPYDFFDLDDALSTNTEVR</sequence>
<proteinExistence type="predicted"/>
<name>A0ACA8ZPB4_9GAMM</name>
<dbReference type="Proteomes" id="UP000635628">
    <property type="component" value="Unassembled WGS sequence"/>
</dbReference>
<evidence type="ECO:0000313" key="2">
    <source>
        <dbReference type="Proteomes" id="UP000635628"/>
    </source>
</evidence>
<gene>
    <name evidence="1" type="ORF">AZO1586R_467</name>
</gene>
<keyword evidence="2" id="KW-1185">Reference proteome</keyword>
<evidence type="ECO:0000313" key="1">
    <source>
        <dbReference type="EMBL" id="CAB5496632.1"/>
    </source>
</evidence>
<accession>A0ACA8ZPB4</accession>
<dbReference type="EMBL" id="CAESAP020000101">
    <property type="protein sequence ID" value="CAB5496632.1"/>
    <property type="molecule type" value="Genomic_DNA"/>
</dbReference>
<organism evidence="1 2">
    <name type="scientific">Bathymodiolus azoricus thioautotrophic gill symbiont</name>
    <dbReference type="NCBI Taxonomy" id="235205"/>
    <lineage>
        <taxon>Bacteria</taxon>
        <taxon>Pseudomonadati</taxon>
        <taxon>Pseudomonadota</taxon>
        <taxon>Gammaproteobacteria</taxon>
        <taxon>sulfur-oxidizing symbionts</taxon>
    </lineage>
</organism>